<dbReference type="EMBL" id="JAOJ01000001">
    <property type="protein sequence ID" value="EUA73980.1"/>
    <property type="molecule type" value="Genomic_DNA"/>
</dbReference>
<organism evidence="1 2">
    <name type="scientific">Mycobacteroides abscessus subsp. bolletii 1513</name>
    <dbReference type="NCBI Taxonomy" id="1299321"/>
    <lineage>
        <taxon>Bacteria</taxon>
        <taxon>Bacillati</taxon>
        <taxon>Actinomycetota</taxon>
        <taxon>Actinomycetes</taxon>
        <taxon>Mycobacteriales</taxon>
        <taxon>Mycobacteriaceae</taxon>
        <taxon>Mycobacteroides</taxon>
        <taxon>Mycobacteroides abscessus</taxon>
    </lineage>
</organism>
<evidence type="ECO:0000313" key="2">
    <source>
        <dbReference type="Proteomes" id="UP000023351"/>
    </source>
</evidence>
<name>X8E2B1_9MYCO</name>
<dbReference type="PATRIC" id="fig|1299321.3.peg.797"/>
<protein>
    <submittedName>
        <fullName evidence="1">Uncharacterized protein</fullName>
    </submittedName>
</protein>
<gene>
    <name evidence="1" type="ORF">I540_0831</name>
</gene>
<evidence type="ECO:0000313" key="1">
    <source>
        <dbReference type="EMBL" id="EUA73980.1"/>
    </source>
</evidence>
<proteinExistence type="predicted"/>
<accession>X8E2B1</accession>
<reference evidence="1 2" key="1">
    <citation type="submission" date="2013-12" db="EMBL/GenBank/DDBJ databases">
        <authorList>
            <person name="Zelazny A."/>
            <person name="Olivier K."/>
            <person name="Holland S."/>
            <person name="Lenaerts A."/>
            <person name="Ordway D."/>
            <person name="DeGroote M.A."/>
            <person name="Parker T."/>
            <person name="Sizemore C."/>
            <person name="Tallon L.J."/>
            <person name="Sadzewicz L.K."/>
            <person name="Sengamalay N."/>
            <person name="Fraser C.M."/>
            <person name="Hine E."/>
            <person name="Shefchek K.A."/>
            <person name="Das S.P."/>
            <person name="Tettelin H."/>
        </authorList>
    </citation>
    <scope>NUCLEOTIDE SEQUENCE [LARGE SCALE GENOMIC DNA]</scope>
    <source>
        <strain evidence="1 2">1513</strain>
    </source>
</reference>
<comment type="caution">
    <text evidence="1">The sequence shown here is derived from an EMBL/GenBank/DDBJ whole genome shotgun (WGS) entry which is preliminary data.</text>
</comment>
<dbReference type="AlphaFoldDB" id="X8E2B1"/>
<dbReference type="Proteomes" id="UP000023351">
    <property type="component" value="Unassembled WGS sequence"/>
</dbReference>
<sequence length="67" mass="7252">MVLAGVDDDAFVQATFVGPDRVLIPAGRSMVVHGCEYGGAGMWGTRAIMPSFVIGRCGFRGRRRHSR</sequence>